<evidence type="ECO:0000256" key="1">
    <source>
        <dbReference type="SAM" id="MobiDB-lite"/>
    </source>
</evidence>
<protein>
    <submittedName>
        <fullName evidence="2">Uncharacterized protein</fullName>
    </submittedName>
</protein>
<dbReference type="EMBL" id="MBPK01000001">
    <property type="protein sequence ID" value="PKT82763.1"/>
    <property type="molecule type" value="Genomic_DNA"/>
</dbReference>
<dbReference type="RefSeq" id="WP_101312886.1">
    <property type="nucleotide sequence ID" value="NZ_CALJBS010000009.1"/>
</dbReference>
<dbReference type="Proteomes" id="UP000233350">
    <property type="component" value="Unassembled WGS sequence"/>
</dbReference>
<dbReference type="AlphaFoldDB" id="A0A2N3PLN0"/>
<gene>
    <name evidence="2" type="ORF">BCM31_06335</name>
</gene>
<evidence type="ECO:0000313" key="2">
    <source>
        <dbReference type="EMBL" id="PKT82763.1"/>
    </source>
</evidence>
<reference evidence="2 3" key="1">
    <citation type="submission" date="2016-07" db="EMBL/GenBank/DDBJ databases">
        <title>Detection of Helicobacter winghamensis from caecal content of red fox (Vulpes vulpes).</title>
        <authorList>
            <person name="Zanoni R.G."/>
            <person name="Florio D."/>
            <person name="Caffara M."/>
            <person name="Renzi M."/>
            <person name="Parisi A."/>
            <person name="Pasquali F."/>
            <person name="Manfreda G."/>
        </authorList>
    </citation>
    <scope>NUCLEOTIDE SEQUENCE [LARGE SCALE GENOMIC DNA]</scope>
    <source>
        <strain evidence="2 3">295_13</strain>
    </source>
</reference>
<sequence>MALPFIAGLAVGAGVALLFTKREQIKEKLSSSDFSQNIQKGLSESINKGKEISNNALNYAKYSFKNALNTESKIQESHQDLQNMESKSPKQRATRKTTKKEN</sequence>
<organism evidence="2 3">
    <name type="scientific">Helicobacter winghamensis</name>
    <dbReference type="NCBI Taxonomy" id="157268"/>
    <lineage>
        <taxon>Bacteria</taxon>
        <taxon>Pseudomonadati</taxon>
        <taxon>Campylobacterota</taxon>
        <taxon>Epsilonproteobacteria</taxon>
        <taxon>Campylobacterales</taxon>
        <taxon>Helicobacteraceae</taxon>
        <taxon>Helicobacter</taxon>
    </lineage>
</organism>
<proteinExistence type="predicted"/>
<feature type="compositionally biased region" description="Basic residues" evidence="1">
    <location>
        <begin position="89"/>
        <end position="102"/>
    </location>
</feature>
<accession>A0A2N3PLN0</accession>
<feature type="region of interest" description="Disordered" evidence="1">
    <location>
        <begin position="73"/>
        <end position="102"/>
    </location>
</feature>
<comment type="caution">
    <text evidence="2">The sequence shown here is derived from an EMBL/GenBank/DDBJ whole genome shotgun (WGS) entry which is preliminary data.</text>
</comment>
<evidence type="ECO:0000313" key="3">
    <source>
        <dbReference type="Proteomes" id="UP000233350"/>
    </source>
</evidence>
<dbReference type="STRING" id="556267.HWAG_01152"/>
<name>A0A2N3PLN0_9HELI</name>
<dbReference type="GeneID" id="78825513"/>
<keyword evidence="3" id="KW-1185">Reference proteome</keyword>